<dbReference type="NCBIfam" id="TIGR00186">
    <property type="entry name" value="rRNA_methyl_3"/>
    <property type="match status" value="1"/>
</dbReference>
<dbReference type="Proteomes" id="UP000250166">
    <property type="component" value="Unassembled WGS sequence"/>
</dbReference>
<dbReference type="GO" id="GO:0008173">
    <property type="term" value="F:RNA methyltransferase activity"/>
    <property type="evidence" value="ECO:0007669"/>
    <property type="project" value="InterPro"/>
</dbReference>
<keyword evidence="2 4" id="KW-0808">Transferase</keyword>
<dbReference type="EC" id="2.1.1.-" evidence="4"/>
<dbReference type="SMART" id="SM00967">
    <property type="entry name" value="SpoU_sub_bind"/>
    <property type="match status" value="1"/>
</dbReference>
<dbReference type="RefSeq" id="WP_023945913.1">
    <property type="nucleotide sequence ID" value="NZ_JAERIV010000020.1"/>
</dbReference>
<dbReference type="PANTHER" id="PTHR46429:SF1">
    <property type="entry name" value="23S RRNA (GUANOSINE-2'-O-)-METHYLTRANSFERASE RLMB"/>
    <property type="match status" value="1"/>
</dbReference>
<gene>
    <name evidence="4" type="ORF">NCTC13102_00629</name>
</gene>
<dbReference type="GO" id="GO:0005829">
    <property type="term" value="C:cytosol"/>
    <property type="evidence" value="ECO:0007669"/>
    <property type="project" value="TreeGrafter"/>
</dbReference>
<reference evidence="4 5" key="1">
    <citation type="submission" date="2018-06" db="EMBL/GenBank/DDBJ databases">
        <authorList>
            <consortium name="Pathogen Informatics"/>
            <person name="Doyle S."/>
        </authorList>
    </citation>
    <scope>NUCLEOTIDE SEQUENCE [LARGE SCALE GENOMIC DNA]</scope>
    <source>
        <strain evidence="4 5">NCTC13102</strain>
    </source>
</reference>
<dbReference type="InterPro" id="IPR029028">
    <property type="entry name" value="Alpha/beta_knot_MTases"/>
</dbReference>
<dbReference type="Pfam" id="PF00588">
    <property type="entry name" value="SpoU_methylase"/>
    <property type="match status" value="1"/>
</dbReference>
<sequence length="228" mass="25214">MIIYGKQVVLYAIKHCSEKIQQIYLAKEWDKHTFRQCANLNKPIIRLDPKKAQALAKGGNHQGILAEIAPILPCRFDELKQYSRILVLCGISDVGNLGAIFRSAYCLGVEGIIITQIQNPKLESIARTSSGAIFSLPFCIINNPLDVLNELKLAGFECYGADMRGENIAHLKPAQKWSLFLGNESEGLMTKISKKVDKILSIKMRNGFDSLNVSVAAGIVMAYLDSNT</sequence>
<proteinExistence type="predicted"/>
<evidence type="ECO:0000313" key="4">
    <source>
        <dbReference type="EMBL" id="SQB98173.1"/>
    </source>
</evidence>
<evidence type="ECO:0000256" key="2">
    <source>
        <dbReference type="ARBA" id="ARBA00022679"/>
    </source>
</evidence>
<dbReference type="Gene3D" id="3.30.1330.30">
    <property type="match status" value="1"/>
</dbReference>
<dbReference type="PANTHER" id="PTHR46429">
    <property type="entry name" value="23S RRNA (GUANOSINE-2'-O-)-METHYLTRANSFERASE RLMB"/>
    <property type="match status" value="1"/>
</dbReference>
<dbReference type="SUPFAM" id="SSF75217">
    <property type="entry name" value="alpha/beta knot"/>
    <property type="match status" value="1"/>
</dbReference>
<protein>
    <submittedName>
        <fullName evidence="4">23S rRNA methyltransferase</fullName>
        <ecNumber evidence="4">2.1.1.-</ecNumber>
    </submittedName>
</protein>
<dbReference type="Gene3D" id="3.40.1280.10">
    <property type="match status" value="1"/>
</dbReference>
<evidence type="ECO:0000259" key="3">
    <source>
        <dbReference type="SMART" id="SM00967"/>
    </source>
</evidence>
<dbReference type="InterPro" id="IPR029026">
    <property type="entry name" value="tRNA_m1G_MTases_N"/>
</dbReference>
<dbReference type="GO" id="GO:0003723">
    <property type="term" value="F:RNA binding"/>
    <property type="evidence" value="ECO:0007669"/>
    <property type="project" value="InterPro"/>
</dbReference>
<dbReference type="AlphaFoldDB" id="A0A2X3BC52"/>
<accession>A0A2X3BC52</accession>
<dbReference type="InterPro" id="IPR013123">
    <property type="entry name" value="SpoU_subst-bd"/>
</dbReference>
<evidence type="ECO:0000256" key="1">
    <source>
        <dbReference type="ARBA" id="ARBA00022603"/>
    </source>
</evidence>
<dbReference type="InterPro" id="IPR004441">
    <property type="entry name" value="rRNA_MeTrfase_TrmH"/>
</dbReference>
<name>A0A2X3BC52_9HELI</name>
<dbReference type="EMBL" id="UAWL01000006">
    <property type="protein sequence ID" value="SQB98173.1"/>
    <property type="molecule type" value="Genomic_DNA"/>
</dbReference>
<dbReference type="InterPro" id="IPR001537">
    <property type="entry name" value="SpoU_MeTrfase"/>
</dbReference>
<evidence type="ECO:0000313" key="5">
    <source>
        <dbReference type="Proteomes" id="UP000250166"/>
    </source>
</evidence>
<organism evidence="4 5">
    <name type="scientific">Helicobacter fennelliae</name>
    <dbReference type="NCBI Taxonomy" id="215"/>
    <lineage>
        <taxon>Bacteria</taxon>
        <taxon>Pseudomonadati</taxon>
        <taxon>Campylobacterota</taxon>
        <taxon>Epsilonproteobacteria</taxon>
        <taxon>Campylobacterales</taxon>
        <taxon>Helicobacteraceae</taxon>
        <taxon>Helicobacter</taxon>
    </lineage>
</organism>
<dbReference type="SUPFAM" id="SSF55315">
    <property type="entry name" value="L30e-like"/>
    <property type="match status" value="1"/>
</dbReference>
<keyword evidence="1 4" id="KW-0489">Methyltransferase</keyword>
<dbReference type="Pfam" id="PF08032">
    <property type="entry name" value="SpoU_sub_bind"/>
    <property type="match status" value="1"/>
</dbReference>
<dbReference type="InterPro" id="IPR029064">
    <property type="entry name" value="Ribosomal_eL30-like_sf"/>
</dbReference>
<dbReference type="GO" id="GO:0006396">
    <property type="term" value="P:RNA processing"/>
    <property type="evidence" value="ECO:0007669"/>
    <property type="project" value="InterPro"/>
</dbReference>
<feature type="domain" description="RNA 2-O ribose methyltransferase substrate binding" evidence="3">
    <location>
        <begin position="2"/>
        <end position="74"/>
    </location>
</feature>
<dbReference type="GO" id="GO:0032259">
    <property type="term" value="P:methylation"/>
    <property type="evidence" value="ECO:0007669"/>
    <property type="project" value="UniProtKB-KW"/>
</dbReference>
<dbReference type="CDD" id="cd18095">
    <property type="entry name" value="SpoU-like_rRNA-MTase"/>
    <property type="match status" value="1"/>
</dbReference>